<sequence>MRTHLLGTLLWTSAKGLFKDLNLGGMELNVVFAEERRDIVVVEEFLQHQNNFIQIRQSYSEIEKMTHDERFEIGDAAEDEKKIAKKMIIVALWCIQMKPIDRPPMNKVVEMLEEEIESLELPPKPVLFPEEKPVQ</sequence>
<evidence type="ECO:0000256" key="2">
    <source>
        <dbReference type="ARBA" id="ARBA00022527"/>
    </source>
</evidence>
<evidence type="ECO:0000256" key="1">
    <source>
        <dbReference type="ARBA" id="ARBA00004479"/>
    </source>
</evidence>
<evidence type="ECO:0000313" key="9">
    <source>
        <dbReference type="Proteomes" id="UP000886885"/>
    </source>
</evidence>
<keyword evidence="5" id="KW-1133">Transmembrane helix</keyword>
<keyword evidence="6" id="KW-0472">Membrane</keyword>
<evidence type="ECO:0000256" key="5">
    <source>
        <dbReference type="ARBA" id="ARBA00022989"/>
    </source>
</evidence>
<evidence type="ECO:0000256" key="6">
    <source>
        <dbReference type="ARBA" id="ARBA00023136"/>
    </source>
</evidence>
<organism evidence="8 9">
    <name type="scientific">Populus tomentosa</name>
    <name type="common">Chinese white poplar</name>
    <dbReference type="NCBI Taxonomy" id="118781"/>
    <lineage>
        <taxon>Eukaryota</taxon>
        <taxon>Viridiplantae</taxon>
        <taxon>Streptophyta</taxon>
        <taxon>Embryophyta</taxon>
        <taxon>Tracheophyta</taxon>
        <taxon>Spermatophyta</taxon>
        <taxon>Magnoliopsida</taxon>
        <taxon>eudicotyledons</taxon>
        <taxon>Gunneridae</taxon>
        <taxon>Pentapetalae</taxon>
        <taxon>rosids</taxon>
        <taxon>fabids</taxon>
        <taxon>Malpighiales</taxon>
        <taxon>Salicaceae</taxon>
        <taxon>Saliceae</taxon>
        <taxon>Populus</taxon>
    </lineage>
</organism>
<keyword evidence="2" id="KW-0723">Serine/threonine-protein kinase</keyword>
<keyword evidence="2" id="KW-0418">Kinase</keyword>
<evidence type="ECO:0000313" key="8">
    <source>
        <dbReference type="EMBL" id="KAG6746652.1"/>
    </source>
</evidence>
<gene>
    <name evidence="8" type="ORF">POTOM_049014</name>
</gene>
<name>A0A8X7YBQ5_POPTO</name>
<dbReference type="AlphaFoldDB" id="A0A8X7YBQ5"/>
<keyword evidence="3" id="KW-0812">Transmembrane</keyword>
<accession>A0A8X7YBQ5</accession>
<evidence type="ECO:0000256" key="4">
    <source>
        <dbReference type="ARBA" id="ARBA00022729"/>
    </source>
</evidence>
<dbReference type="PANTHER" id="PTHR27009">
    <property type="entry name" value="RUST RESISTANCE KINASE LR10-RELATED"/>
    <property type="match status" value="1"/>
</dbReference>
<reference evidence="8" key="1">
    <citation type="journal article" date="2020" name="bioRxiv">
        <title>Hybrid origin of Populus tomentosa Carr. identified through genome sequencing and phylogenomic analysis.</title>
        <authorList>
            <person name="An X."/>
            <person name="Gao K."/>
            <person name="Chen Z."/>
            <person name="Li J."/>
            <person name="Yang X."/>
            <person name="Yang X."/>
            <person name="Zhou J."/>
            <person name="Guo T."/>
            <person name="Zhao T."/>
            <person name="Huang S."/>
            <person name="Miao D."/>
            <person name="Khan W.U."/>
            <person name="Rao P."/>
            <person name="Ye M."/>
            <person name="Lei B."/>
            <person name="Liao W."/>
            <person name="Wang J."/>
            <person name="Ji L."/>
            <person name="Li Y."/>
            <person name="Guo B."/>
            <person name="Mustafa N.S."/>
            <person name="Li S."/>
            <person name="Yun Q."/>
            <person name="Keller S.R."/>
            <person name="Mao J."/>
            <person name="Zhang R."/>
            <person name="Strauss S.H."/>
        </authorList>
    </citation>
    <scope>NUCLEOTIDE SEQUENCE</scope>
    <source>
        <strain evidence="8">GM15</strain>
        <tissue evidence="8">Leaf</tissue>
    </source>
</reference>
<evidence type="ECO:0000256" key="7">
    <source>
        <dbReference type="ARBA" id="ARBA00023180"/>
    </source>
</evidence>
<keyword evidence="9" id="KW-1185">Reference proteome</keyword>
<keyword evidence="7" id="KW-0325">Glycoprotein</keyword>
<comment type="subcellular location">
    <subcellularLocation>
        <location evidence="1">Membrane</location>
        <topology evidence="1">Single-pass type I membrane protein</topology>
    </subcellularLocation>
</comment>
<dbReference type="EMBL" id="JAAWWB010000029">
    <property type="protein sequence ID" value="KAG6746652.1"/>
    <property type="molecule type" value="Genomic_DNA"/>
</dbReference>
<evidence type="ECO:0000256" key="3">
    <source>
        <dbReference type="ARBA" id="ARBA00022692"/>
    </source>
</evidence>
<dbReference type="GO" id="GO:0016020">
    <property type="term" value="C:membrane"/>
    <property type="evidence" value="ECO:0007669"/>
    <property type="project" value="UniProtKB-SubCell"/>
</dbReference>
<dbReference type="InterPro" id="IPR045874">
    <property type="entry name" value="LRK10/LRL21-25-like"/>
</dbReference>
<dbReference type="GO" id="GO:0004674">
    <property type="term" value="F:protein serine/threonine kinase activity"/>
    <property type="evidence" value="ECO:0007669"/>
    <property type="project" value="UniProtKB-KW"/>
</dbReference>
<comment type="caution">
    <text evidence="8">The sequence shown here is derived from an EMBL/GenBank/DDBJ whole genome shotgun (WGS) entry which is preliminary data.</text>
</comment>
<keyword evidence="2" id="KW-0808">Transferase</keyword>
<protein>
    <submittedName>
        <fullName evidence="8">Uncharacterized protein</fullName>
    </submittedName>
</protein>
<keyword evidence="4" id="KW-0732">Signal</keyword>
<proteinExistence type="predicted"/>
<dbReference type="Proteomes" id="UP000886885">
    <property type="component" value="Chromosome 15A"/>
</dbReference>